<reference evidence="2" key="1">
    <citation type="journal article" date="2022" name="Int. J. Mol. Sci.">
        <title>Draft Genome of Tanacetum Coccineum: Genomic Comparison of Closely Related Tanacetum-Family Plants.</title>
        <authorList>
            <person name="Yamashiro T."/>
            <person name="Shiraishi A."/>
            <person name="Nakayama K."/>
            <person name="Satake H."/>
        </authorList>
    </citation>
    <scope>NUCLEOTIDE SEQUENCE</scope>
</reference>
<dbReference type="Pfam" id="PF04064">
    <property type="entry name" value="DUF384"/>
    <property type="match status" value="1"/>
</dbReference>
<dbReference type="InterPro" id="IPR007206">
    <property type="entry name" value="Protein_HGH1_C"/>
</dbReference>
<keyword evidence="3" id="KW-1185">Reference proteome</keyword>
<reference evidence="2" key="2">
    <citation type="submission" date="2022-01" db="EMBL/GenBank/DDBJ databases">
        <authorList>
            <person name="Yamashiro T."/>
            <person name="Shiraishi A."/>
            <person name="Satake H."/>
            <person name="Nakayama K."/>
        </authorList>
    </citation>
    <scope>NUCLEOTIDE SEQUENCE</scope>
</reference>
<organism evidence="2 3">
    <name type="scientific">Tanacetum coccineum</name>
    <dbReference type="NCBI Taxonomy" id="301880"/>
    <lineage>
        <taxon>Eukaryota</taxon>
        <taxon>Viridiplantae</taxon>
        <taxon>Streptophyta</taxon>
        <taxon>Embryophyta</taxon>
        <taxon>Tracheophyta</taxon>
        <taxon>Spermatophyta</taxon>
        <taxon>Magnoliopsida</taxon>
        <taxon>eudicotyledons</taxon>
        <taxon>Gunneridae</taxon>
        <taxon>Pentapetalae</taxon>
        <taxon>asterids</taxon>
        <taxon>campanulids</taxon>
        <taxon>Asterales</taxon>
        <taxon>Asteraceae</taxon>
        <taxon>Asteroideae</taxon>
        <taxon>Anthemideae</taxon>
        <taxon>Anthemidinae</taxon>
        <taxon>Tanacetum</taxon>
    </lineage>
</organism>
<accession>A0ABQ4ZYR6</accession>
<dbReference type="Proteomes" id="UP001151760">
    <property type="component" value="Unassembled WGS sequence"/>
</dbReference>
<feature type="non-terminal residue" evidence="2">
    <location>
        <position position="1"/>
    </location>
</feature>
<evidence type="ECO:0000313" key="3">
    <source>
        <dbReference type="Proteomes" id="UP001151760"/>
    </source>
</evidence>
<protein>
    <submittedName>
        <fullName evidence="2">Protein HGH1</fullName>
    </submittedName>
</protein>
<evidence type="ECO:0000259" key="1">
    <source>
        <dbReference type="Pfam" id="PF04064"/>
    </source>
</evidence>
<comment type="caution">
    <text evidence="2">The sequence shown here is derived from an EMBL/GenBank/DDBJ whole genome shotgun (WGS) entry which is preliminary data.</text>
</comment>
<evidence type="ECO:0000313" key="2">
    <source>
        <dbReference type="EMBL" id="GJS94646.1"/>
    </source>
</evidence>
<sequence length="54" mass="5856">GAGRRAFWSVNGPRILQIGYEEEKDPKVMGAYEQIGSLLVEGNDPEEGSTETSS</sequence>
<gene>
    <name evidence="2" type="ORF">Tco_0801614</name>
</gene>
<proteinExistence type="predicted"/>
<name>A0ABQ4ZYR6_9ASTR</name>
<dbReference type="EMBL" id="BQNB010011748">
    <property type="protein sequence ID" value="GJS94646.1"/>
    <property type="molecule type" value="Genomic_DNA"/>
</dbReference>
<feature type="domain" description="Protein HGH1 C-terminal" evidence="1">
    <location>
        <begin position="2"/>
        <end position="46"/>
    </location>
</feature>